<dbReference type="EMBL" id="CAICTM010000236">
    <property type="protein sequence ID" value="CAB9505601.1"/>
    <property type="molecule type" value="Genomic_DNA"/>
</dbReference>
<sequence>MRKILLISFLILRASCQTVPDSTNETARTNFQGFSTFPPVKTAATNANTPARNNMPPTMAPTRRRMRMPANGNAASRLPAPTAAKAVPKPTRAQTQPRPNNAAPKPAQQTNNKPAIKPTPVPAADVGPISITANEDGITYKPGKLTHTQAGLRLSQGLSARVIARSGQLVNYTNGMRSRDVFHGRPDAGACFEDTRIFNPGGWVYVSNSEMRQIDPGVQPGEGGVGAITFRRDGEIINYKPVLTNSTWNCGGGRTPWNTWVSCEEQPGGKVYQVDPLGLRPAEVMTMGREGGAWESFTYDTRNMSEPHFYLTEDAPRGAVQRFTPNRVDWVNDPWQMLHRPGKTEYLKLIPNQQGTGGRYRWVAGRVAGRNNALQYYPNVEGIDCDGDSVYFVSKTLQQLFELNLRNGRYSNSSTVRGKFDGKPDQVARILANDDRPKHKDTLLYFTEEGGKHAGVHGRNPGGKFVTIFESPVYKTECAGLSFSPNGKHMYIAYQDQGIMLDVYRRDGLPFHAKSLNIKYHKNNNGGGGSGNANTGGGGGAANGGAATTGGAGNNRQ</sequence>
<gene>
    <name evidence="3" type="ORF">SEMRO_237_G095180.1</name>
</gene>
<feature type="compositionally biased region" description="Gly residues" evidence="1">
    <location>
        <begin position="525"/>
        <end position="557"/>
    </location>
</feature>
<dbReference type="OrthoDB" id="42504at2759"/>
<feature type="chain" id="PRO_5040210093" evidence="2">
    <location>
        <begin position="17"/>
        <end position="557"/>
    </location>
</feature>
<proteinExistence type="predicted"/>
<dbReference type="AlphaFoldDB" id="A0A9N8H8Z5"/>
<feature type="compositionally biased region" description="Polar residues" evidence="1">
    <location>
        <begin position="24"/>
        <end position="35"/>
    </location>
</feature>
<evidence type="ECO:0000313" key="3">
    <source>
        <dbReference type="EMBL" id="CAB9505601.1"/>
    </source>
</evidence>
<keyword evidence="4" id="KW-1185">Reference proteome</keyword>
<feature type="signal peptide" evidence="2">
    <location>
        <begin position="1"/>
        <end position="16"/>
    </location>
</feature>
<evidence type="ECO:0000256" key="1">
    <source>
        <dbReference type="SAM" id="MobiDB-lite"/>
    </source>
</evidence>
<comment type="caution">
    <text evidence="3">The sequence shown here is derived from an EMBL/GenBank/DDBJ whole genome shotgun (WGS) entry which is preliminary data.</text>
</comment>
<dbReference type="PANTHER" id="PTHR35399">
    <property type="entry name" value="SLR8030 PROTEIN"/>
    <property type="match status" value="1"/>
</dbReference>
<feature type="compositionally biased region" description="Low complexity" evidence="1">
    <location>
        <begin position="38"/>
        <end position="61"/>
    </location>
</feature>
<dbReference type="Proteomes" id="UP001153069">
    <property type="component" value="Unassembled WGS sequence"/>
</dbReference>
<keyword evidence="2" id="KW-0732">Signal</keyword>
<dbReference type="PANTHER" id="PTHR35399:SF2">
    <property type="entry name" value="DUF839 DOMAIN-CONTAINING PROTEIN"/>
    <property type="match status" value="1"/>
</dbReference>
<evidence type="ECO:0000313" key="4">
    <source>
        <dbReference type="Proteomes" id="UP001153069"/>
    </source>
</evidence>
<accession>A0A9N8H8Z5</accession>
<feature type="region of interest" description="Disordered" evidence="1">
    <location>
        <begin position="523"/>
        <end position="557"/>
    </location>
</feature>
<dbReference type="SUPFAM" id="SSF63829">
    <property type="entry name" value="Calcium-dependent phosphotriesterase"/>
    <property type="match status" value="1"/>
</dbReference>
<organism evidence="3 4">
    <name type="scientific">Seminavis robusta</name>
    <dbReference type="NCBI Taxonomy" id="568900"/>
    <lineage>
        <taxon>Eukaryota</taxon>
        <taxon>Sar</taxon>
        <taxon>Stramenopiles</taxon>
        <taxon>Ochrophyta</taxon>
        <taxon>Bacillariophyta</taxon>
        <taxon>Bacillariophyceae</taxon>
        <taxon>Bacillariophycidae</taxon>
        <taxon>Naviculales</taxon>
        <taxon>Naviculaceae</taxon>
        <taxon>Seminavis</taxon>
    </lineage>
</organism>
<feature type="region of interest" description="Disordered" evidence="1">
    <location>
        <begin position="24"/>
        <end position="126"/>
    </location>
</feature>
<reference evidence="3" key="1">
    <citation type="submission" date="2020-06" db="EMBL/GenBank/DDBJ databases">
        <authorList>
            <consortium name="Plant Systems Biology data submission"/>
        </authorList>
    </citation>
    <scope>NUCLEOTIDE SEQUENCE</scope>
    <source>
        <strain evidence="3">D6</strain>
    </source>
</reference>
<name>A0A9N8H8Z5_9STRA</name>
<protein>
    <submittedName>
        <fullName evidence="3">OsmC-like protein</fullName>
    </submittedName>
</protein>
<feature type="compositionally biased region" description="Low complexity" evidence="1">
    <location>
        <begin position="79"/>
        <end position="91"/>
    </location>
</feature>
<evidence type="ECO:0000256" key="2">
    <source>
        <dbReference type="SAM" id="SignalP"/>
    </source>
</evidence>